<dbReference type="GO" id="GO:0008897">
    <property type="term" value="F:holo-[acyl-carrier-protein] synthase activity"/>
    <property type="evidence" value="ECO:0007669"/>
    <property type="project" value="InterPro"/>
</dbReference>
<evidence type="ECO:0000313" key="3">
    <source>
        <dbReference type="EMBL" id="EFY08363.1"/>
    </source>
</evidence>
<keyword evidence="1 3" id="KW-0808">Transferase</keyword>
<evidence type="ECO:0000313" key="4">
    <source>
        <dbReference type="Proteomes" id="UP000003028"/>
    </source>
</evidence>
<comment type="caution">
    <text evidence="3">The sequence shown here is derived from an EMBL/GenBank/DDBJ whole genome shotgun (WGS) entry which is preliminary data.</text>
</comment>
<dbReference type="Gene3D" id="3.90.470.20">
    <property type="entry name" value="4'-phosphopantetheinyl transferase domain"/>
    <property type="match status" value="1"/>
</dbReference>
<protein>
    <submittedName>
        <fullName evidence="3">4'-phosphopantetheinyl transferase family protein</fullName>
    </submittedName>
</protein>
<dbReference type="GO" id="GO:0000287">
    <property type="term" value="F:magnesium ion binding"/>
    <property type="evidence" value="ECO:0007669"/>
    <property type="project" value="InterPro"/>
</dbReference>
<dbReference type="AlphaFoldDB" id="E7FXY9"/>
<proteinExistence type="predicted"/>
<dbReference type="SUPFAM" id="SSF56214">
    <property type="entry name" value="4'-phosphopantetheinyl transferase"/>
    <property type="match status" value="1"/>
</dbReference>
<sequence>MENHVIIYQTKEPKLHTLDACIQDFTKRYKLDNTWYLYKTANGKPIILNNDFYYSKTITAAFSTYAFSLNPISIDIQKFEENIDFLKIANRFYHHKEAEYVKHHGIQSFYEIWCLKECYIKFFDLRIEKDFQHFSVLELLENRVKNLFYTPLPINSEYYGSLLTETPTTFEFVSIKTND</sequence>
<feature type="domain" description="4'-phosphopantetheinyl transferase" evidence="2">
    <location>
        <begin position="72"/>
        <end position="147"/>
    </location>
</feature>
<dbReference type="GeneID" id="41395763"/>
<accession>E7FXY9</accession>
<dbReference type="InterPro" id="IPR008278">
    <property type="entry name" value="4-PPantetheinyl_Trfase_dom"/>
</dbReference>
<dbReference type="SMR" id="E7FXY9"/>
<keyword evidence="4" id="KW-1185">Reference proteome</keyword>
<dbReference type="RefSeq" id="WP_003775777.1">
    <property type="nucleotide sequence ID" value="NZ_ACLK02000003.1"/>
</dbReference>
<evidence type="ECO:0000259" key="2">
    <source>
        <dbReference type="Pfam" id="PF01648"/>
    </source>
</evidence>
<organism evidence="3 4">
    <name type="scientific">Erysipelothrix rhusiopathiae ATCC 19414</name>
    <dbReference type="NCBI Taxonomy" id="525280"/>
    <lineage>
        <taxon>Bacteria</taxon>
        <taxon>Bacillati</taxon>
        <taxon>Bacillota</taxon>
        <taxon>Erysipelotrichia</taxon>
        <taxon>Erysipelotrichales</taxon>
        <taxon>Erysipelotrichaceae</taxon>
        <taxon>Erysipelothrix</taxon>
    </lineage>
</organism>
<evidence type="ECO:0000256" key="1">
    <source>
        <dbReference type="ARBA" id="ARBA00022679"/>
    </source>
</evidence>
<dbReference type="OrthoDB" id="9808281at2"/>
<reference evidence="3" key="1">
    <citation type="submission" date="2011-01" db="EMBL/GenBank/DDBJ databases">
        <authorList>
            <person name="Muzny D."/>
            <person name="Qin X."/>
            <person name="Buhay C."/>
            <person name="Dugan-Rocha S."/>
            <person name="Ding Y."/>
            <person name="Chen G."/>
            <person name="Hawes A."/>
            <person name="Holder M."/>
            <person name="Jhangiani S."/>
            <person name="Johnson A."/>
            <person name="Khan Z."/>
            <person name="Li Z."/>
            <person name="Liu W."/>
            <person name="Liu X."/>
            <person name="Perez L."/>
            <person name="Shen H."/>
            <person name="Wang Q."/>
            <person name="Watt J."/>
            <person name="Xi L."/>
            <person name="Xin Y."/>
            <person name="Zhou J."/>
            <person name="Deng J."/>
            <person name="Jiang H."/>
            <person name="Liu Y."/>
            <person name="Qu J."/>
            <person name="Song X.-Z."/>
            <person name="Zhang L."/>
            <person name="Villasana D."/>
            <person name="Johnson A."/>
            <person name="Liu J."/>
            <person name="Liyanage D."/>
            <person name="Lorensuhewa L."/>
            <person name="Robinson T."/>
            <person name="Song A."/>
            <person name="Song B.-B."/>
            <person name="Dinh H."/>
            <person name="Thornton R."/>
            <person name="Coyle M."/>
            <person name="Francisco L."/>
            <person name="Jackson L."/>
            <person name="Javaid M."/>
            <person name="Korchina V."/>
            <person name="Kovar C."/>
            <person name="Mata R."/>
            <person name="Mathew T."/>
            <person name="Ngo R."/>
            <person name="Nguyen L."/>
            <person name="Nguyen N."/>
            <person name="Okwuonu G."/>
            <person name="Ongeri F."/>
            <person name="Pham C."/>
            <person name="Simmons D."/>
            <person name="Wilczek-Boney K."/>
            <person name="Hale W."/>
            <person name="Jakkamsetti A."/>
            <person name="Pham P."/>
            <person name="Ruth R."/>
            <person name="San Lucas F."/>
            <person name="Warren J."/>
            <person name="Zhang J."/>
            <person name="Zhao Z."/>
            <person name="Zhou C."/>
            <person name="Zhu D."/>
            <person name="Lee S."/>
            <person name="Bess C."/>
            <person name="Blankenburg K."/>
            <person name="Forbes L."/>
            <person name="Fu Q."/>
            <person name="Gubbala S."/>
            <person name="Hirani K."/>
            <person name="Jayaseelan J.C."/>
            <person name="Lara F."/>
            <person name="Munidasa M."/>
            <person name="Palculict T."/>
            <person name="Patil S."/>
            <person name="Pu L.-L."/>
            <person name="Saada N."/>
            <person name="Tang L."/>
            <person name="Weissenberger G."/>
            <person name="Zhu Y."/>
            <person name="Hemphill L."/>
            <person name="Shang Y."/>
            <person name="Youmans B."/>
            <person name="Ayvaz T."/>
            <person name="Ross M."/>
            <person name="Santibanez J."/>
            <person name="Aqrawi P."/>
            <person name="Gross S."/>
            <person name="Joshi V."/>
            <person name="Fowler G."/>
            <person name="Nazareth L."/>
            <person name="Reid J."/>
            <person name="Worley K."/>
            <person name="Petrosino J."/>
            <person name="Highlander S."/>
            <person name="Gibbs R."/>
        </authorList>
    </citation>
    <scope>NUCLEOTIDE SEQUENCE [LARGE SCALE GENOMIC DNA]</scope>
    <source>
        <strain evidence="3">ATCC 19414</strain>
    </source>
</reference>
<dbReference type="STRING" id="1648.A2I91_08480"/>
<dbReference type="EMBL" id="ACLK02000003">
    <property type="protein sequence ID" value="EFY08363.1"/>
    <property type="molecule type" value="Genomic_DNA"/>
</dbReference>
<dbReference type="InterPro" id="IPR037143">
    <property type="entry name" value="4-PPantetheinyl_Trfase_dom_sf"/>
</dbReference>
<gene>
    <name evidence="3" type="ORF">HMPREF0357_11516</name>
</gene>
<name>E7FXY9_ERYRH</name>
<dbReference type="Proteomes" id="UP000003028">
    <property type="component" value="Unassembled WGS sequence"/>
</dbReference>
<dbReference type="Pfam" id="PF01648">
    <property type="entry name" value="ACPS"/>
    <property type="match status" value="1"/>
</dbReference>